<name>A0A916WWW0_9MICO</name>
<comment type="caution">
    <text evidence="2">The sequence shown here is derived from an EMBL/GenBank/DDBJ whole genome shotgun (WGS) entry which is preliminary data.</text>
</comment>
<dbReference type="InterPro" id="IPR000182">
    <property type="entry name" value="GNAT_dom"/>
</dbReference>
<accession>A0A916WWW0</accession>
<dbReference type="SUPFAM" id="SSF55729">
    <property type="entry name" value="Acyl-CoA N-acyltransferases (Nat)"/>
    <property type="match status" value="1"/>
</dbReference>
<dbReference type="EMBL" id="BMHI01000004">
    <property type="protein sequence ID" value="GGB36246.1"/>
    <property type="molecule type" value="Genomic_DNA"/>
</dbReference>
<evidence type="ECO:0000259" key="1">
    <source>
        <dbReference type="PROSITE" id="PS51186"/>
    </source>
</evidence>
<sequence length="288" mass="30980">MPIELSTPDVAGLVAVTEALREWQRDDVPLQLHPGDLGWFFRYGPERTAAATRTWTRDGRIVGVGIADEPDLIRMTVAPDLLMDADLATQVADDLADPGRGILGEGEVYVEAPNGAVIRDVLSERGWTLDERWTPLSRNLSEPVEDPRLQVEVVGPELAATRAELQRASFEKSRFSADSWHAMAGGVPYADARCLLGYDEAGAAVATVTVWSAGPGKPGLIEPMGVHRDHRGHGYGRAICLAAAANLRGMGSTSVQVCTPSSLVGAVATYVSAGFEKLPERRDLARKE</sequence>
<evidence type="ECO:0000313" key="2">
    <source>
        <dbReference type="EMBL" id="GGB36246.1"/>
    </source>
</evidence>
<dbReference type="Pfam" id="PF00583">
    <property type="entry name" value="Acetyltransf_1"/>
    <property type="match status" value="1"/>
</dbReference>
<dbReference type="AlphaFoldDB" id="A0A916WWW0"/>
<protein>
    <recommendedName>
        <fullName evidence="1">N-acetyltransferase domain-containing protein</fullName>
    </recommendedName>
</protein>
<dbReference type="PROSITE" id="PS51186">
    <property type="entry name" value="GNAT"/>
    <property type="match status" value="1"/>
</dbReference>
<keyword evidence="3" id="KW-1185">Reference proteome</keyword>
<evidence type="ECO:0000313" key="3">
    <source>
        <dbReference type="Proteomes" id="UP000636793"/>
    </source>
</evidence>
<dbReference type="RefSeq" id="WP_188837705.1">
    <property type="nucleotide sequence ID" value="NZ_BMHI01000004.1"/>
</dbReference>
<feature type="domain" description="N-acetyltransferase" evidence="1">
    <location>
        <begin position="149"/>
        <end position="288"/>
    </location>
</feature>
<reference evidence="2" key="2">
    <citation type="submission" date="2020-09" db="EMBL/GenBank/DDBJ databases">
        <authorList>
            <person name="Sun Q."/>
            <person name="Zhou Y."/>
        </authorList>
    </citation>
    <scope>NUCLEOTIDE SEQUENCE</scope>
    <source>
        <strain evidence="2">CGMCC 1.15085</strain>
    </source>
</reference>
<dbReference type="Gene3D" id="3.40.630.30">
    <property type="match status" value="1"/>
</dbReference>
<dbReference type="GO" id="GO:0016747">
    <property type="term" value="F:acyltransferase activity, transferring groups other than amino-acyl groups"/>
    <property type="evidence" value="ECO:0007669"/>
    <property type="project" value="InterPro"/>
</dbReference>
<gene>
    <name evidence="2" type="ORF">GCM10011492_28730</name>
</gene>
<proteinExistence type="predicted"/>
<reference evidence="2" key="1">
    <citation type="journal article" date="2014" name="Int. J. Syst. Evol. Microbiol.">
        <title>Complete genome sequence of Corynebacterium casei LMG S-19264T (=DSM 44701T), isolated from a smear-ripened cheese.</title>
        <authorList>
            <consortium name="US DOE Joint Genome Institute (JGI-PGF)"/>
            <person name="Walter F."/>
            <person name="Albersmeier A."/>
            <person name="Kalinowski J."/>
            <person name="Ruckert C."/>
        </authorList>
    </citation>
    <scope>NUCLEOTIDE SEQUENCE</scope>
    <source>
        <strain evidence="2">CGMCC 1.15085</strain>
    </source>
</reference>
<dbReference type="InterPro" id="IPR016181">
    <property type="entry name" value="Acyl_CoA_acyltransferase"/>
</dbReference>
<organism evidence="2 3">
    <name type="scientific">Flexivirga endophytica</name>
    <dbReference type="NCBI Taxonomy" id="1849103"/>
    <lineage>
        <taxon>Bacteria</taxon>
        <taxon>Bacillati</taxon>
        <taxon>Actinomycetota</taxon>
        <taxon>Actinomycetes</taxon>
        <taxon>Micrococcales</taxon>
        <taxon>Dermacoccaceae</taxon>
        <taxon>Flexivirga</taxon>
    </lineage>
</organism>
<dbReference type="Proteomes" id="UP000636793">
    <property type="component" value="Unassembled WGS sequence"/>
</dbReference>
<dbReference type="CDD" id="cd04301">
    <property type="entry name" value="NAT_SF"/>
    <property type="match status" value="1"/>
</dbReference>